<evidence type="ECO:0000256" key="7">
    <source>
        <dbReference type="ARBA" id="ARBA00022475"/>
    </source>
</evidence>
<evidence type="ECO:0000313" key="17">
    <source>
        <dbReference type="Proteomes" id="UP000016570"/>
    </source>
</evidence>
<evidence type="ECO:0000256" key="10">
    <source>
        <dbReference type="ARBA" id="ARBA00023209"/>
    </source>
</evidence>
<dbReference type="Proteomes" id="UP000016570">
    <property type="component" value="Unassembled WGS sequence"/>
</dbReference>
<reference evidence="16 17" key="1">
    <citation type="submission" date="2013-09" db="EMBL/GenBank/DDBJ databases">
        <title>Whole genome shotgun sequence of Vibrio proteolyticus NBRC 13287.</title>
        <authorList>
            <person name="Isaki S."/>
            <person name="Hosoyama A."/>
            <person name="Numata M."/>
            <person name="Hashimoto M."/>
            <person name="Hosoyama Y."/>
            <person name="Tsuchikane K."/>
            <person name="Noguchi M."/>
            <person name="Hirakata S."/>
            <person name="Ichikawa N."/>
            <person name="Ohji S."/>
            <person name="Yamazoe A."/>
            <person name="Fujita N."/>
        </authorList>
    </citation>
    <scope>NUCLEOTIDE SEQUENCE [LARGE SCALE GENOMIC DNA]</scope>
    <source>
        <strain evidence="16 17">NBRC 13287</strain>
    </source>
</reference>
<dbReference type="GO" id="GO:0005886">
    <property type="term" value="C:plasma membrane"/>
    <property type="evidence" value="ECO:0007669"/>
    <property type="project" value="UniProtKB-SubCell"/>
</dbReference>
<comment type="subcellular location">
    <subcellularLocation>
        <location evidence="1 14">Cell membrane</location>
        <topology evidence="1 14">Peripheral membrane protein</topology>
        <orientation evidence="1 14">Cytoplasmic side</orientation>
    </subcellularLocation>
</comment>
<evidence type="ECO:0000256" key="12">
    <source>
        <dbReference type="ARBA" id="ARBA00023315"/>
    </source>
</evidence>
<dbReference type="GO" id="GO:0016024">
    <property type="term" value="P:CDP-diacylglycerol biosynthetic process"/>
    <property type="evidence" value="ECO:0007669"/>
    <property type="project" value="UniProtKB-UniRule"/>
</dbReference>
<dbReference type="PIRSF" id="PIRSF500064">
    <property type="entry name" value="GPAT"/>
    <property type="match status" value="1"/>
</dbReference>
<evidence type="ECO:0000256" key="3">
    <source>
        <dbReference type="ARBA" id="ARBA00005189"/>
    </source>
</evidence>
<dbReference type="EC" id="2.3.1.15" evidence="5 14"/>
<dbReference type="UniPathway" id="UPA00557">
    <property type="reaction ID" value="UER00612"/>
</dbReference>
<dbReference type="eggNOG" id="COG2937">
    <property type="taxonomic scope" value="Bacteria"/>
</dbReference>
<dbReference type="SMART" id="SM00563">
    <property type="entry name" value="PlsC"/>
    <property type="match status" value="1"/>
</dbReference>
<dbReference type="STRING" id="1219065.VPR01S_25_00430"/>
<dbReference type="EMBL" id="BATJ01000025">
    <property type="protein sequence ID" value="GAD69198.1"/>
    <property type="molecule type" value="Genomic_DNA"/>
</dbReference>
<comment type="pathway">
    <text evidence="3">Lipid metabolism.</text>
</comment>
<evidence type="ECO:0000256" key="11">
    <source>
        <dbReference type="ARBA" id="ARBA00023264"/>
    </source>
</evidence>
<evidence type="ECO:0000259" key="15">
    <source>
        <dbReference type="SMART" id="SM00563"/>
    </source>
</evidence>
<keyword evidence="12 14" id="KW-0012">Acyltransferase</keyword>
<dbReference type="InterPro" id="IPR022284">
    <property type="entry name" value="GPAT/DHAPAT"/>
</dbReference>
<dbReference type="Pfam" id="PF19277">
    <property type="entry name" value="GPAT_C"/>
    <property type="match status" value="1"/>
</dbReference>
<evidence type="ECO:0000256" key="8">
    <source>
        <dbReference type="ARBA" id="ARBA00022679"/>
    </source>
</evidence>
<protein>
    <recommendedName>
        <fullName evidence="6 14">Glycerol-3-phosphate acyltransferase</fullName>
        <shortName evidence="14">GPAT</shortName>
        <ecNumber evidence="5 14">2.3.1.15</ecNumber>
    </recommendedName>
</protein>
<evidence type="ECO:0000256" key="6">
    <source>
        <dbReference type="ARBA" id="ARBA00013432"/>
    </source>
</evidence>
<dbReference type="InterPro" id="IPR041728">
    <property type="entry name" value="GPAT/DHAPAT_LPLAT"/>
</dbReference>
<evidence type="ECO:0000256" key="1">
    <source>
        <dbReference type="ARBA" id="ARBA00004413"/>
    </source>
</evidence>
<organism evidence="16 17">
    <name type="scientific">Vibrio proteolyticus NBRC 13287</name>
    <dbReference type="NCBI Taxonomy" id="1219065"/>
    <lineage>
        <taxon>Bacteria</taxon>
        <taxon>Pseudomonadati</taxon>
        <taxon>Pseudomonadota</taxon>
        <taxon>Gammaproteobacteria</taxon>
        <taxon>Vibrionales</taxon>
        <taxon>Vibrionaceae</taxon>
        <taxon>Vibrio</taxon>
    </lineage>
</organism>
<evidence type="ECO:0000256" key="4">
    <source>
        <dbReference type="ARBA" id="ARBA00007937"/>
    </source>
</evidence>
<dbReference type="Pfam" id="PF01553">
    <property type="entry name" value="Acyltransferase"/>
    <property type="match status" value="1"/>
</dbReference>
<keyword evidence="7 14" id="KW-1003">Cell membrane</keyword>
<evidence type="ECO:0000256" key="13">
    <source>
        <dbReference type="ARBA" id="ARBA00048427"/>
    </source>
</evidence>
<proteinExistence type="inferred from homology"/>
<keyword evidence="8 14" id="KW-0808">Transferase</keyword>
<comment type="domain">
    <text evidence="14">The HXXXXD motif is essential for acyltransferase activity and may constitute the binding site for the phosphate moiety of the glycerol-3-phosphate.</text>
</comment>
<comment type="similarity">
    <text evidence="4 14">Belongs to the GPAT/DAPAT family.</text>
</comment>
<evidence type="ECO:0000256" key="9">
    <source>
        <dbReference type="ARBA" id="ARBA00023136"/>
    </source>
</evidence>
<keyword evidence="17" id="KW-1185">Reference proteome</keyword>
<dbReference type="InterPro" id="IPR028354">
    <property type="entry name" value="GPAT_PlsB"/>
</dbReference>
<dbReference type="NCBIfam" id="NF003441">
    <property type="entry name" value="PRK04974.1"/>
    <property type="match status" value="1"/>
</dbReference>
<dbReference type="PANTHER" id="PTHR12563">
    <property type="entry name" value="GLYCEROL-3-PHOSPHATE ACYLTRANSFERASE"/>
    <property type="match status" value="1"/>
</dbReference>
<evidence type="ECO:0000313" key="16">
    <source>
        <dbReference type="EMBL" id="GAD69198.1"/>
    </source>
</evidence>
<keyword evidence="10 14" id="KW-0594">Phospholipid biosynthesis</keyword>
<evidence type="ECO:0000256" key="5">
    <source>
        <dbReference type="ARBA" id="ARBA00013113"/>
    </source>
</evidence>
<comment type="caution">
    <text evidence="16">The sequence shown here is derived from an EMBL/GenBank/DDBJ whole genome shotgun (WGS) entry which is preliminary data.</text>
</comment>
<comment type="pathway">
    <text evidence="2 14">Phospholipid metabolism; CDP-diacylglycerol biosynthesis; CDP-diacylglycerol from sn-glycerol 3-phosphate: step 1/3.</text>
</comment>
<evidence type="ECO:0000256" key="2">
    <source>
        <dbReference type="ARBA" id="ARBA00004765"/>
    </source>
</evidence>
<gene>
    <name evidence="14 16" type="primary">plsB</name>
    <name evidence="16" type="ORF">VPR01S_25_00430</name>
</gene>
<dbReference type="GO" id="GO:0006631">
    <property type="term" value="P:fatty acid metabolic process"/>
    <property type="evidence" value="ECO:0007669"/>
    <property type="project" value="TreeGrafter"/>
</dbReference>
<comment type="catalytic activity">
    <reaction evidence="13 14">
        <text>sn-glycerol 3-phosphate + an acyl-CoA = a 1-acyl-sn-glycero-3-phosphate + CoA</text>
        <dbReference type="Rhea" id="RHEA:15325"/>
        <dbReference type="ChEBI" id="CHEBI:57287"/>
        <dbReference type="ChEBI" id="CHEBI:57597"/>
        <dbReference type="ChEBI" id="CHEBI:57970"/>
        <dbReference type="ChEBI" id="CHEBI:58342"/>
        <dbReference type="EC" id="2.3.1.15"/>
    </reaction>
</comment>
<feature type="short sequence motif" description="HXXXXD motif" evidence="14">
    <location>
        <begin position="305"/>
        <end position="310"/>
    </location>
</feature>
<dbReference type="InterPro" id="IPR045520">
    <property type="entry name" value="GPAT/DHAPAT_C"/>
</dbReference>
<dbReference type="NCBIfam" id="TIGR03703">
    <property type="entry name" value="plsB"/>
    <property type="match status" value="1"/>
</dbReference>
<dbReference type="PIRSF" id="PIRSF000437">
    <property type="entry name" value="GPAT_DHAPAT"/>
    <property type="match status" value="1"/>
</dbReference>
<dbReference type="InterPro" id="IPR002123">
    <property type="entry name" value="Plipid/glycerol_acylTrfase"/>
</dbReference>
<dbReference type="HAMAP" id="MF_00393">
    <property type="entry name" value="Glyc3P_acyltrans"/>
    <property type="match status" value="1"/>
</dbReference>
<keyword evidence="14" id="KW-0444">Lipid biosynthesis</keyword>
<dbReference type="RefSeq" id="WP_021707166.1">
    <property type="nucleotide sequence ID" value="NZ_BATJ01000025.1"/>
</dbReference>
<dbReference type="CDD" id="cd07993">
    <property type="entry name" value="LPLAT_DHAPAT-like"/>
    <property type="match status" value="1"/>
</dbReference>
<dbReference type="PANTHER" id="PTHR12563:SF17">
    <property type="entry name" value="DIHYDROXYACETONE PHOSPHATE ACYLTRANSFERASE"/>
    <property type="match status" value="1"/>
</dbReference>
<dbReference type="AlphaFoldDB" id="U3BRR5"/>
<keyword evidence="9 14" id="KW-0472">Membrane</keyword>
<evidence type="ECO:0000256" key="14">
    <source>
        <dbReference type="HAMAP-Rule" id="MF_00393"/>
    </source>
</evidence>
<accession>U3BRR5</accession>
<dbReference type="GO" id="GO:0004366">
    <property type="term" value="F:glycerol-3-phosphate O-acyltransferase activity"/>
    <property type="evidence" value="ECO:0007669"/>
    <property type="project" value="UniProtKB-UniRule"/>
</dbReference>
<feature type="domain" description="Phospholipid/glycerol acyltransferase" evidence="15">
    <location>
        <begin position="300"/>
        <end position="427"/>
    </location>
</feature>
<keyword evidence="14" id="KW-0443">Lipid metabolism</keyword>
<sequence>MSSGHAISRSLLKLPMSVLVKGTAIPSNPIEDHGIDITKPIVYALPFRSAVDLLTLQKHAIDLGLPDPLQPLTINGKSFTRYVFTSSRPTLMKNDYDAPSESIALFSDLLEQHQLDSELDVQIIPATVLWGRKPGKEESSRPYLQALNGPQKAKAVLLSGRDCMVRFSPVVSIRYMADAHGTDASIAHKLARVARIHFSRQKLAASGPDLPNRQALFRRLMKSAAIEKAIADEAKAKNISIDKARKEAQDIMDEIAADFSYSLIKNGDRILSWLWNRIYQGLNINNASTVRRLAQDGHEIVYVPCHRSHMDYLLLSYVLYHEGMVPPHIAAGINLNFFPAGPIFRRGGAFFIRRSFKGNKLYSTIFREYLAELFAKGYSVEYFSEGGRSRTGRLLPAKTGMLAMTIQAMLRGLNRPVTLVPVYIGYEHVMEVSTYAKELRGKRKEKENAGLVLKTLRKLRNFGQGYVNFGEPIPLNQYLNEHAPEWTQDIDPMGGSKPQWLTPVVNQLASKMMTHINDAAATNALTLCATALLASRQRALSRDSLETQIESYLALLRNVPYSETYTVPEQDAKALVAHAESLDKFVTESDAMGDIISLDRSQSILMTYYRNNIIHLLALPSLIAQMMIRHQKLSRRQIHANVAALYPFLKQELFLSIGQDRLADMVDAYINELSRQNLLSVEEDLVSIDQANIQILMMLGRTILETLQRYAITLNLLVANPELGKADLEQKSQDIAQRLGRLHGINAPEFFDKGVFSTLFSTLKQQAYLNNDCECDTQKTKALSQLLYSMLYPEVKLTIKESIYQLG</sequence>
<name>U3BRR5_VIBPR</name>
<dbReference type="SUPFAM" id="SSF69593">
    <property type="entry name" value="Glycerol-3-phosphate (1)-acyltransferase"/>
    <property type="match status" value="1"/>
</dbReference>
<keyword evidence="11 14" id="KW-1208">Phospholipid metabolism</keyword>